<reference evidence="2 3" key="1">
    <citation type="submission" date="2023-10" db="EMBL/GenBank/DDBJ databases">
        <title>179-bfca-hs.</title>
        <authorList>
            <person name="Miliotis G."/>
            <person name="Sengupta P."/>
            <person name="Hameed A."/>
            <person name="Chuvochina M."/>
            <person name="Mcdonagh F."/>
            <person name="Simpson A.C."/>
            <person name="Singh N.K."/>
            <person name="Rekha P.D."/>
            <person name="Raman K."/>
            <person name="Hugenholtz P."/>
            <person name="Venkateswaran K."/>
        </authorList>
    </citation>
    <scope>NUCLEOTIDE SEQUENCE [LARGE SCALE GENOMIC DNA]</scope>
    <source>
        <strain evidence="2 3">179-BFC-A-HS</strain>
    </source>
</reference>
<protein>
    <recommendedName>
        <fullName evidence="4">Membrane-spanning protein</fullName>
    </recommendedName>
</protein>
<feature type="transmembrane region" description="Helical" evidence="1">
    <location>
        <begin position="126"/>
        <end position="149"/>
    </location>
</feature>
<comment type="caution">
    <text evidence="2">The sequence shown here is derived from an EMBL/GenBank/DDBJ whole genome shotgun (WGS) entry which is preliminary data.</text>
</comment>
<keyword evidence="1" id="KW-1133">Transmembrane helix</keyword>
<evidence type="ECO:0000313" key="2">
    <source>
        <dbReference type="EMBL" id="MDY0404215.1"/>
    </source>
</evidence>
<feature type="transmembrane region" description="Helical" evidence="1">
    <location>
        <begin position="169"/>
        <end position="189"/>
    </location>
</feature>
<keyword evidence="1" id="KW-0472">Membrane</keyword>
<feature type="transmembrane region" description="Helical" evidence="1">
    <location>
        <begin position="97"/>
        <end position="114"/>
    </location>
</feature>
<name>A0ABU5CFB9_9BACI</name>
<proteinExistence type="predicted"/>
<gene>
    <name evidence="2" type="ORF">P5G51_001250</name>
</gene>
<dbReference type="RefSeq" id="WP_306067726.1">
    <property type="nucleotide sequence ID" value="NZ_JAROCA020000001.1"/>
</dbReference>
<accession>A0ABU5CFB9</accession>
<feature type="transmembrane region" description="Helical" evidence="1">
    <location>
        <begin position="66"/>
        <end position="85"/>
    </location>
</feature>
<feature type="transmembrane region" description="Helical" evidence="1">
    <location>
        <begin position="39"/>
        <end position="59"/>
    </location>
</feature>
<sequence length="199" mass="22128">MMTWGDKVKRKFVIAISLAYTIFMAILAVYFFNGGEKENGWVGIGGVICGAIPLALSLFTKLKFHLPIVISYIIFLFGSQYLGSIRGWYGLGWWDTFIHFISGGMLAFVAVALYERLIYRSAGDAISPWVVFLFVLGIGALGGVLWEFYEFTGDQFFHMTMQGGGNFDTMTDLLAGMLGTLIVASYSGIRTKMKQKQES</sequence>
<evidence type="ECO:0000313" key="3">
    <source>
        <dbReference type="Proteomes" id="UP001228376"/>
    </source>
</evidence>
<evidence type="ECO:0000256" key="1">
    <source>
        <dbReference type="SAM" id="Phobius"/>
    </source>
</evidence>
<keyword evidence="3" id="KW-1185">Reference proteome</keyword>
<keyword evidence="1" id="KW-0812">Transmembrane</keyword>
<feature type="transmembrane region" description="Helical" evidence="1">
    <location>
        <begin position="12"/>
        <end position="33"/>
    </location>
</feature>
<organism evidence="2 3">
    <name type="scientific">Tigheibacillus jepli</name>
    <dbReference type="NCBI Taxonomy" id="3035914"/>
    <lineage>
        <taxon>Bacteria</taxon>
        <taxon>Bacillati</taxon>
        <taxon>Bacillota</taxon>
        <taxon>Bacilli</taxon>
        <taxon>Bacillales</taxon>
        <taxon>Bacillaceae</taxon>
        <taxon>Tigheibacillus</taxon>
    </lineage>
</organism>
<evidence type="ECO:0008006" key="4">
    <source>
        <dbReference type="Google" id="ProtNLM"/>
    </source>
</evidence>
<dbReference type="InterPro" id="IPR014509">
    <property type="entry name" value="YjdF-like"/>
</dbReference>
<dbReference type="Pfam" id="PF09997">
    <property type="entry name" value="DUF2238"/>
    <property type="match status" value="1"/>
</dbReference>
<dbReference type="EMBL" id="JAROCA020000001">
    <property type="protein sequence ID" value="MDY0404215.1"/>
    <property type="molecule type" value="Genomic_DNA"/>
</dbReference>
<dbReference type="Proteomes" id="UP001228376">
    <property type="component" value="Unassembled WGS sequence"/>
</dbReference>